<sequence length="102" mass="12115">MLDSQKSNVVIAHTSKQLLHVHRIHQIDQYHRRAENMNKFEQRRISLPIQRSQSTQFRSLGIHTWKERFENHINLDSYMLALDHAPESVVGRVEFEEIPADE</sequence>
<organism evidence="1 2">
    <name type="scientific">Caenorhabditis japonica</name>
    <dbReference type="NCBI Taxonomy" id="281687"/>
    <lineage>
        <taxon>Eukaryota</taxon>
        <taxon>Metazoa</taxon>
        <taxon>Ecdysozoa</taxon>
        <taxon>Nematoda</taxon>
        <taxon>Chromadorea</taxon>
        <taxon>Rhabditida</taxon>
        <taxon>Rhabditina</taxon>
        <taxon>Rhabditomorpha</taxon>
        <taxon>Rhabditoidea</taxon>
        <taxon>Rhabditidae</taxon>
        <taxon>Peloderinae</taxon>
        <taxon>Caenorhabditis</taxon>
    </lineage>
</organism>
<protein>
    <submittedName>
        <fullName evidence="1">Uncharacterized protein</fullName>
    </submittedName>
</protein>
<reference evidence="2" key="1">
    <citation type="submission" date="2010-08" db="EMBL/GenBank/DDBJ databases">
        <authorList>
            <consortium name="Caenorhabditis japonica Sequencing Consortium"/>
            <person name="Wilson R.K."/>
        </authorList>
    </citation>
    <scope>NUCLEOTIDE SEQUENCE [LARGE SCALE GENOMIC DNA]</scope>
    <source>
        <strain evidence="2">DF5081</strain>
    </source>
</reference>
<name>A0A8R1EPF6_CAEJA</name>
<dbReference type="EnsemblMetazoa" id="CJA39213.1">
    <property type="protein sequence ID" value="CJA39213.1"/>
    <property type="gene ID" value="WBGene00215060"/>
</dbReference>
<dbReference type="AlphaFoldDB" id="A0A8R1EPF6"/>
<proteinExistence type="predicted"/>
<keyword evidence="2" id="KW-1185">Reference proteome</keyword>
<evidence type="ECO:0000313" key="2">
    <source>
        <dbReference type="Proteomes" id="UP000005237"/>
    </source>
</evidence>
<reference evidence="1" key="2">
    <citation type="submission" date="2022-06" db="UniProtKB">
        <authorList>
            <consortium name="EnsemblMetazoa"/>
        </authorList>
    </citation>
    <scope>IDENTIFICATION</scope>
    <source>
        <strain evidence="1">DF5081</strain>
    </source>
</reference>
<dbReference type="Proteomes" id="UP000005237">
    <property type="component" value="Unassembled WGS sequence"/>
</dbReference>
<accession>A0A8R1EPF6</accession>
<evidence type="ECO:0000313" key="1">
    <source>
        <dbReference type="EnsemblMetazoa" id="CJA39213.1"/>
    </source>
</evidence>